<sequence>MNHLLNLVSGVCSSKCIYYGTLVLSSSIGAIITSRTLRKELYRNNPKNIPSENSLESISLTAISSAGGGAWGFIIGNVLLDFPWVFPIVLCDRGINYLMTPDDTEVETNTTTTPTEEEDENDK</sequence>
<reference evidence="2" key="1">
    <citation type="journal article" date="2020" name="Nature">
        <title>Giant virus diversity and host interactions through global metagenomics.</title>
        <authorList>
            <person name="Schulz F."/>
            <person name="Roux S."/>
            <person name="Paez-Espino D."/>
            <person name="Jungbluth S."/>
            <person name="Walsh D.A."/>
            <person name="Denef V.J."/>
            <person name="McMahon K.D."/>
            <person name="Konstantinidis K.T."/>
            <person name="Eloe-Fadrosh E.A."/>
            <person name="Kyrpides N.C."/>
            <person name="Woyke T."/>
        </authorList>
    </citation>
    <scope>NUCLEOTIDE SEQUENCE</scope>
    <source>
        <strain evidence="2">GVMAG-M-3300023179-150</strain>
    </source>
</reference>
<evidence type="ECO:0000313" key="2">
    <source>
        <dbReference type="EMBL" id="QHT24427.1"/>
    </source>
</evidence>
<proteinExistence type="predicted"/>
<dbReference type="EMBL" id="MN739745">
    <property type="protein sequence ID" value="QHT24427.1"/>
    <property type="molecule type" value="Genomic_DNA"/>
</dbReference>
<organism evidence="2">
    <name type="scientific">viral metagenome</name>
    <dbReference type="NCBI Taxonomy" id="1070528"/>
    <lineage>
        <taxon>unclassified sequences</taxon>
        <taxon>metagenomes</taxon>
        <taxon>organismal metagenomes</taxon>
    </lineage>
</organism>
<accession>A0A6C0E5H0</accession>
<evidence type="ECO:0000256" key="1">
    <source>
        <dbReference type="SAM" id="MobiDB-lite"/>
    </source>
</evidence>
<dbReference type="AlphaFoldDB" id="A0A6C0E5H0"/>
<protein>
    <submittedName>
        <fullName evidence="2">Uncharacterized protein</fullName>
    </submittedName>
</protein>
<name>A0A6C0E5H0_9ZZZZ</name>
<feature type="region of interest" description="Disordered" evidence="1">
    <location>
        <begin position="102"/>
        <end position="123"/>
    </location>
</feature>